<dbReference type="OrthoDB" id="2290540at2759"/>
<reference evidence="2" key="1">
    <citation type="submission" date="2020-12" db="EMBL/GenBank/DDBJ databases">
        <title>Metabolic potential, ecology and presence of endohyphal bacteria is reflected in genomic diversity of Mucoromycotina.</title>
        <authorList>
            <person name="Muszewska A."/>
            <person name="Okrasinska A."/>
            <person name="Steczkiewicz K."/>
            <person name="Drgas O."/>
            <person name="Orlowska M."/>
            <person name="Perlinska-Lenart U."/>
            <person name="Aleksandrzak-Piekarczyk T."/>
            <person name="Szatraj K."/>
            <person name="Zielenkiewicz U."/>
            <person name="Pilsyk S."/>
            <person name="Malc E."/>
            <person name="Mieczkowski P."/>
            <person name="Kruszewska J.S."/>
            <person name="Biernat P."/>
            <person name="Pawlowska J."/>
        </authorList>
    </citation>
    <scope>NUCLEOTIDE SEQUENCE</scope>
    <source>
        <strain evidence="2">CBS 226.32</strain>
    </source>
</reference>
<accession>A0A8H7QS49</accession>
<comment type="caution">
    <text evidence="2">The sequence shown here is derived from an EMBL/GenBank/DDBJ whole genome shotgun (WGS) entry which is preliminary data.</text>
</comment>
<dbReference type="EMBL" id="JAEPRC010000419">
    <property type="protein sequence ID" value="KAG2197763.1"/>
    <property type="molecule type" value="Genomic_DNA"/>
</dbReference>
<evidence type="ECO:0000313" key="2">
    <source>
        <dbReference type="EMBL" id="KAG2197763.1"/>
    </source>
</evidence>
<evidence type="ECO:0000313" key="3">
    <source>
        <dbReference type="Proteomes" id="UP000650833"/>
    </source>
</evidence>
<sequence>RISNYPTGNTNPLPTISDNSNKKLQHNLEEETGILSPQLKQEMEYRMRRKIKICLESNDNVGELKKNCQSLKQLERGLVTDAERKANLPATTIQNFLLRYNNKKKTKKREKLQEERGKLQQQQGEASTSTAPEPAAITAPSFDYNHRTFHGSSRALLRQDLSNELRTIFINRLQDNLQNASGYITDYSLPVHEYIGRISFTRILPNGFDFKNTEKRVAPPIPTNSISSGTFTKHFKPLFSTKHLQLIQSTYFGPQGLRSSSLEKYPIYKAFTDVIPRQEDTQPELDVFIMKMALSQFMTNFGNMWNSRTRFKNLFNDLVLVLLRFHLAPRREREKREFIEQEINKTKDKRNARIITTEDIEPIPIDKISLINLTRDQKRNLFDSEQWKDAEDQNLLYNQIKDEKQRRRLLNKEIAHTKSELQKRCQELHQLRNPNKEPTEITKSYTITQENSCCLENAERVSLSDEILYSKNNFFGGTDNGLVNMTETASFDINRFKNHIELHNYYSVLENDDVDNERLSNFFVPLSYTLTINSDDIYHRSGNKSFLKSLERKKKRTMKGQKVLDAEEELSDSQLSEATSSTLGQLTQPYFQYRGLMREFYYSNTITNKRRSKELRRQKFLDQACSNERIFINQGQRGNTIAFVGDRGYSVGSRIKGFNKYSGKWKPQNHSRYISAIITNEYNTSQTCIYCFHKTTHPVHIVDNTLKTNTGTSVCTNPACILVKSGSSYKGRDAISSLAIGLSGFNPSVGHHHTDFTNIATTFLTRSVERLELDELNT</sequence>
<proteinExistence type="predicted"/>
<dbReference type="AlphaFoldDB" id="A0A8H7QS49"/>
<feature type="compositionally biased region" description="Polar residues" evidence="1">
    <location>
        <begin position="119"/>
        <end position="131"/>
    </location>
</feature>
<gene>
    <name evidence="2" type="ORF">INT46_005749</name>
</gene>
<feature type="region of interest" description="Disordered" evidence="1">
    <location>
        <begin position="104"/>
        <end position="137"/>
    </location>
</feature>
<feature type="region of interest" description="Disordered" evidence="1">
    <location>
        <begin position="1"/>
        <end position="20"/>
    </location>
</feature>
<evidence type="ECO:0000256" key="1">
    <source>
        <dbReference type="SAM" id="MobiDB-lite"/>
    </source>
</evidence>
<protein>
    <submittedName>
        <fullName evidence="2">Uncharacterized protein</fullName>
    </submittedName>
</protein>
<dbReference type="Proteomes" id="UP000650833">
    <property type="component" value="Unassembled WGS sequence"/>
</dbReference>
<name>A0A8H7QS49_9FUNG</name>
<feature type="compositionally biased region" description="Polar residues" evidence="1">
    <location>
        <begin position="1"/>
        <end position="19"/>
    </location>
</feature>
<organism evidence="2 3">
    <name type="scientific">Mucor plumbeus</name>
    <dbReference type="NCBI Taxonomy" id="97098"/>
    <lineage>
        <taxon>Eukaryota</taxon>
        <taxon>Fungi</taxon>
        <taxon>Fungi incertae sedis</taxon>
        <taxon>Mucoromycota</taxon>
        <taxon>Mucoromycotina</taxon>
        <taxon>Mucoromycetes</taxon>
        <taxon>Mucorales</taxon>
        <taxon>Mucorineae</taxon>
        <taxon>Mucoraceae</taxon>
        <taxon>Mucor</taxon>
    </lineage>
</organism>
<feature type="non-terminal residue" evidence="2">
    <location>
        <position position="778"/>
    </location>
</feature>
<keyword evidence="3" id="KW-1185">Reference proteome</keyword>